<feature type="region of interest" description="Disordered" evidence="1">
    <location>
        <begin position="1"/>
        <end position="54"/>
    </location>
</feature>
<dbReference type="Proteomes" id="UP000191691">
    <property type="component" value="Unassembled WGS sequence"/>
</dbReference>
<evidence type="ECO:0000313" key="3">
    <source>
        <dbReference type="Proteomes" id="UP000191691"/>
    </source>
</evidence>
<reference evidence="3" key="1">
    <citation type="journal article" date="2017" name="Nat. Microbiol.">
        <title>Global analysis of biosynthetic gene clusters reveals vast potential of secondary metabolite production in Penicillium species.</title>
        <authorList>
            <person name="Nielsen J.C."/>
            <person name="Grijseels S."/>
            <person name="Prigent S."/>
            <person name="Ji B."/>
            <person name="Dainat J."/>
            <person name="Nielsen K.F."/>
            <person name="Frisvad J.C."/>
            <person name="Workman M."/>
            <person name="Nielsen J."/>
        </authorList>
    </citation>
    <scope>NUCLEOTIDE SEQUENCE [LARGE SCALE GENOMIC DNA]</scope>
    <source>
        <strain evidence="3">IBT 13039</strain>
    </source>
</reference>
<organism evidence="2 3">
    <name type="scientific">Penicillium nalgiovense</name>
    <dbReference type="NCBI Taxonomy" id="60175"/>
    <lineage>
        <taxon>Eukaryota</taxon>
        <taxon>Fungi</taxon>
        <taxon>Dikarya</taxon>
        <taxon>Ascomycota</taxon>
        <taxon>Pezizomycotina</taxon>
        <taxon>Eurotiomycetes</taxon>
        <taxon>Eurotiomycetidae</taxon>
        <taxon>Eurotiales</taxon>
        <taxon>Aspergillaceae</taxon>
        <taxon>Penicillium</taxon>
    </lineage>
</organism>
<gene>
    <name evidence="2" type="ORF">PENNAL_c0016G03341</name>
</gene>
<keyword evidence="3" id="KW-1185">Reference proteome</keyword>
<dbReference type="AlphaFoldDB" id="A0A1V6YMG8"/>
<protein>
    <submittedName>
        <fullName evidence="2">Uncharacterized protein</fullName>
    </submittedName>
</protein>
<comment type="caution">
    <text evidence="2">The sequence shown here is derived from an EMBL/GenBank/DDBJ whole genome shotgun (WGS) entry which is preliminary data.</text>
</comment>
<evidence type="ECO:0000256" key="1">
    <source>
        <dbReference type="SAM" id="MobiDB-lite"/>
    </source>
</evidence>
<feature type="compositionally biased region" description="Polar residues" evidence="1">
    <location>
        <begin position="17"/>
        <end position="50"/>
    </location>
</feature>
<accession>A0A1V6YMG8</accession>
<proteinExistence type="predicted"/>
<evidence type="ECO:0000313" key="2">
    <source>
        <dbReference type="EMBL" id="OQE88563.1"/>
    </source>
</evidence>
<dbReference type="EMBL" id="MOOB01000016">
    <property type="protein sequence ID" value="OQE88563.1"/>
    <property type="molecule type" value="Genomic_DNA"/>
</dbReference>
<sequence>MSFYNDRGGERQPPLPASTQLNFSSTSTEGNTDTNPSLNSSLQPTKNTTDLPGIGHQIVSTQTVREKLFIGLLRRFSHPIQPSPIRQKRHWNMYNATVYSALVRVPAMSRVRDFAARGKHGGVLGCRSGLDNSEILC</sequence>
<name>A0A1V6YMG8_PENNA</name>